<keyword evidence="7" id="KW-0653">Protein transport</keyword>
<evidence type="ECO:0000313" key="15">
    <source>
        <dbReference type="Proteomes" id="UP000614601"/>
    </source>
</evidence>
<keyword evidence="5 13" id="KW-0812">Transmembrane</keyword>
<dbReference type="AlphaFoldDB" id="A0A811KL84"/>
<evidence type="ECO:0000256" key="4">
    <source>
        <dbReference type="ARBA" id="ARBA00022448"/>
    </source>
</evidence>
<evidence type="ECO:0000256" key="9">
    <source>
        <dbReference type="ARBA" id="ARBA00023010"/>
    </source>
</evidence>
<comment type="subcellular location">
    <subcellularLocation>
        <location evidence="2">Mitochondrion inner membrane</location>
        <topology evidence="2">Multi-pass membrane protein</topology>
    </subcellularLocation>
</comment>
<organism evidence="14 15">
    <name type="scientific">Bursaphelenchus okinawaensis</name>
    <dbReference type="NCBI Taxonomy" id="465554"/>
    <lineage>
        <taxon>Eukaryota</taxon>
        <taxon>Metazoa</taxon>
        <taxon>Ecdysozoa</taxon>
        <taxon>Nematoda</taxon>
        <taxon>Chromadorea</taxon>
        <taxon>Rhabditida</taxon>
        <taxon>Tylenchina</taxon>
        <taxon>Tylenchomorpha</taxon>
        <taxon>Aphelenchoidea</taxon>
        <taxon>Aphelenchoididae</taxon>
        <taxon>Bursaphelenchus</taxon>
    </lineage>
</organism>
<keyword evidence="6" id="KW-0999">Mitochondrion inner membrane</keyword>
<keyword evidence="11 13" id="KW-0472">Membrane</keyword>
<name>A0A811KL84_9BILA</name>
<evidence type="ECO:0000256" key="5">
    <source>
        <dbReference type="ARBA" id="ARBA00022692"/>
    </source>
</evidence>
<comment type="similarity">
    <text evidence="3">Belongs to the Tim17/Tim22/Tim23 family.</text>
</comment>
<evidence type="ECO:0000256" key="6">
    <source>
        <dbReference type="ARBA" id="ARBA00022792"/>
    </source>
</evidence>
<reference evidence="14" key="1">
    <citation type="submission" date="2020-09" db="EMBL/GenBank/DDBJ databases">
        <authorList>
            <person name="Kikuchi T."/>
        </authorList>
    </citation>
    <scope>NUCLEOTIDE SEQUENCE</scope>
    <source>
        <strain evidence="14">SH1</strain>
    </source>
</reference>
<evidence type="ECO:0000256" key="10">
    <source>
        <dbReference type="ARBA" id="ARBA00023128"/>
    </source>
</evidence>
<evidence type="ECO:0000256" key="3">
    <source>
        <dbReference type="ARBA" id="ARBA00008444"/>
    </source>
</evidence>
<keyword evidence="9" id="KW-0811">Translocation</keyword>
<keyword evidence="10" id="KW-0496">Mitochondrion</keyword>
<dbReference type="GO" id="GO:0008320">
    <property type="term" value="F:protein transmembrane transporter activity"/>
    <property type="evidence" value="ECO:0007669"/>
    <property type="project" value="TreeGrafter"/>
</dbReference>
<comment type="caution">
    <text evidence="14">The sequence shown here is derived from an EMBL/GenBank/DDBJ whole genome shotgun (WGS) entry which is preliminary data.</text>
</comment>
<feature type="transmembrane region" description="Helical" evidence="13">
    <location>
        <begin position="20"/>
        <end position="37"/>
    </location>
</feature>
<comment type="function">
    <text evidence="1">Essential component of the TIM23 complex, a complex that mediates the translocation of transit peptide-containing proteins across the mitochondrial inner membrane.</text>
</comment>
<protein>
    <recommendedName>
        <fullName evidence="16">Mitochondrial import inner membrane translocase subunit TIM17</fullName>
    </recommendedName>
</protein>
<evidence type="ECO:0008006" key="16">
    <source>
        <dbReference type="Google" id="ProtNLM"/>
    </source>
</evidence>
<proteinExistence type="inferred from homology"/>
<dbReference type="GO" id="GO:0005744">
    <property type="term" value="C:TIM23 mitochondrial import inner membrane translocase complex"/>
    <property type="evidence" value="ECO:0007669"/>
    <property type="project" value="TreeGrafter"/>
</dbReference>
<feature type="region of interest" description="Disordered" evidence="12">
    <location>
        <begin position="162"/>
        <end position="183"/>
    </location>
</feature>
<evidence type="ECO:0000256" key="7">
    <source>
        <dbReference type="ARBA" id="ARBA00022927"/>
    </source>
</evidence>
<evidence type="ECO:0000256" key="1">
    <source>
        <dbReference type="ARBA" id="ARBA00002959"/>
    </source>
</evidence>
<evidence type="ECO:0000256" key="11">
    <source>
        <dbReference type="ARBA" id="ARBA00023136"/>
    </source>
</evidence>
<evidence type="ECO:0000256" key="13">
    <source>
        <dbReference type="SAM" id="Phobius"/>
    </source>
</evidence>
<evidence type="ECO:0000256" key="2">
    <source>
        <dbReference type="ARBA" id="ARBA00004448"/>
    </source>
</evidence>
<evidence type="ECO:0000256" key="8">
    <source>
        <dbReference type="ARBA" id="ARBA00022989"/>
    </source>
</evidence>
<dbReference type="Pfam" id="PF02466">
    <property type="entry name" value="Tim17"/>
    <property type="match status" value="1"/>
</dbReference>
<dbReference type="EMBL" id="CAJFDH010000003">
    <property type="protein sequence ID" value="CAD5216983.1"/>
    <property type="molecule type" value="Genomic_DNA"/>
</dbReference>
<evidence type="ECO:0000313" key="14">
    <source>
        <dbReference type="EMBL" id="CAD5216983.1"/>
    </source>
</evidence>
<dbReference type="Proteomes" id="UP000783686">
    <property type="component" value="Unassembled WGS sequence"/>
</dbReference>
<keyword evidence="4" id="KW-0813">Transport</keyword>
<dbReference type="PANTHER" id="PTHR10485">
    <property type="entry name" value="MITOCHONDRIAL IMPORT INNER MEMBRANE TRANSLOCASE SUBUNIT TIM-17"/>
    <property type="match status" value="1"/>
</dbReference>
<keyword evidence="8 13" id="KW-1133">Transmembrane helix</keyword>
<dbReference type="Proteomes" id="UP000614601">
    <property type="component" value="Unassembled WGS sequence"/>
</dbReference>
<dbReference type="EMBL" id="CAJFCW020000003">
    <property type="protein sequence ID" value="CAG9106918.1"/>
    <property type="molecule type" value="Genomic_DNA"/>
</dbReference>
<feature type="transmembrane region" description="Helical" evidence="13">
    <location>
        <begin position="109"/>
        <end position="130"/>
    </location>
</feature>
<evidence type="ECO:0000256" key="12">
    <source>
        <dbReference type="SAM" id="MobiDB-lite"/>
    </source>
</evidence>
<accession>A0A811KL84</accession>
<dbReference type="GO" id="GO:0030150">
    <property type="term" value="P:protein import into mitochondrial matrix"/>
    <property type="evidence" value="ECO:0007669"/>
    <property type="project" value="TreeGrafter"/>
</dbReference>
<keyword evidence="15" id="KW-1185">Reference proteome</keyword>
<dbReference type="OrthoDB" id="2261329at2759"/>
<gene>
    <name evidence="14" type="ORF">BOKJ2_LOCUS6860</name>
</gene>
<dbReference type="PANTHER" id="PTHR10485:SF0">
    <property type="entry name" value="AT05822P-RELATED"/>
    <property type="match status" value="1"/>
</dbReference>
<sequence>MDEYTREPCPHRIFADAGSAFAMGLVGGSIFHSFSAYKNAARNQKLANIFREVRIRSPVTGGQFAAWGGMFSTIDCTLVAIRKKEDSWNSISSGALTGGLLAIRSGPKVMAGSAILGGVVLAMIEGMGVVMNRFMGQMYDPTAQSPPEDPIALPSKKDAQIEGANFDEASKTPAPFGLPTLNL</sequence>